<dbReference type="AlphaFoldDB" id="A0A834FW90"/>
<dbReference type="GO" id="GO:0006869">
    <property type="term" value="P:lipid transport"/>
    <property type="evidence" value="ECO:0007669"/>
    <property type="project" value="InterPro"/>
</dbReference>
<keyword evidence="3" id="KW-0732">Signal</keyword>
<keyword evidence="1" id="KW-0813">Transport</keyword>
<evidence type="ECO:0000313" key="5">
    <source>
        <dbReference type="EMBL" id="KAF7114845.1"/>
    </source>
</evidence>
<dbReference type="OrthoDB" id="665742at2759"/>
<dbReference type="SUPFAM" id="SSF47699">
    <property type="entry name" value="Bifunctional inhibitor/lipid-transfer protein/seed storage 2S albumin"/>
    <property type="match status" value="1"/>
</dbReference>
<dbReference type="CDD" id="cd01959">
    <property type="entry name" value="nsLTP2"/>
    <property type="match status" value="1"/>
</dbReference>
<name>A0A834FW90_RHOSS</name>
<protein>
    <recommendedName>
        <fullName evidence="4">Bifunctional inhibitor/plant lipid transfer protein/seed storage helical domain-containing protein</fullName>
    </recommendedName>
</protein>
<feature type="signal peptide" evidence="3">
    <location>
        <begin position="1"/>
        <end position="26"/>
    </location>
</feature>
<evidence type="ECO:0000256" key="3">
    <source>
        <dbReference type="SAM" id="SignalP"/>
    </source>
</evidence>
<evidence type="ECO:0000313" key="6">
    <source>
        <dbReference type="Proteomes" id="UP000626092"/>
    </source>
</evidence>
<keyword evidence="2" id="KW-0446">Lipid-binding</keyword>
<gene>
    <name evidence="5" type="ORF">RHSIM_RhsimUnG0076000</name>
</gene>
<evidence type="ECO:0000256" key="2">
    <source>
        <dbReference type="ARBA" id="ARBA00023121"/>
    </source>
</evidence>
<dbReference type="InterPro" id="IPR036312">
    <property type="entry name" value="Bifun_inhib/LTP/seed_sf"/>
</dbReference>
<evidence type="ECO:0000256" key="1">
    <source>
        <dbReference type="ARBA" id="ARBA00022448"/>
    </source>
</evidence>
<dbReference type="Pfam" id="PF00234">
    <property type="entry name" value="Tryp_alpha_amyl"/>
    <property type="match status" value="1"/>
</dbReference>
<dbReference type="InterPro" id="IPR033872">
    <property type="entry name" value="nsLTP2"/>
</dbReference>
<sequence>MKASNIGVFIVLVLVLVCYKPQVSMAASCKILSLSPCLDAITSGTTPSDRCCSRLKEQEACLCEFAKDPDYSQYITSPNAMKVATACGVAIPSC</sequence>
<keyword evidence="6" id="KW-1185">Reference proteome</keyword>
<dbReference type="EMBL" id="WJXA01000184">
    <property type="protein sequence ID" value="KAF7114845.1"/>
    <property type="molecule type" value="Genomic_DNA"/>
</dbReference>
<organism evidence="5 6">
    <name type="scientific">Rhododendron simsii</name>
    <name type="common">Sims's rhododendron</name>
    <dbReference type="NCBI Taxonomy" id="118357"/>
    <lineage>
        <taxon>Eukaryota</taxon>
        <taxon>Viridiplantae</taxon>
        <taxon>Streptophyta</taxon>
        <taxon>Embryophyta</taxon>
        <taxon>Tracheophyta</taxon>
        <taxon>Spermatophyta</taxon>
        <taxon>Magnoliopsida</taxon>
        <taxon>eudicotyledons</taxon>
        <taxon>Gunneridae</taxon>
        <taxon>Pentapetalae</taxon>
        <taxon>asterids</taxon>
        <taxon>Ericales</taxon>
        <taxon>Ericaceae</taxon>
        <taxon>Ericoideae</taxon>
        <taxon>Rhodoreae</taxon>
        <taxon>Rhododendron</taxon>
    </lineage>
</organism>
<evidence type="ECO:0000259" key="4">
    <source>
        <dbReference type="SMART" id="SM00499"/>
    </source>
</evidence>
<dbReference type="PANTHER" id="PTHR33214">
    <property type="entry name" value="BIFUNCTIONAL INHIBITOR/LIPID-TRANSFER PROTEIN/SEED STORAGE 2S ALBUMIN SUPERFAMILY PROTEIN"/>
    <property type="match status" value="1"/>
</dbReference>
<reference evidence="5" key="1">
    <citation type="submission" date="2019-11" db="EMBL/GenBank/DDBJ databases">
        <authorList>
            <person name="Liu Y."/>
            <person name="Hou J."/>
            <person name="Li T.-Q."/>
            <person name="Guan C.-H."/>
            <person name="Wu X."/>
            <person name="Wu H.-Z."/>
            <person name="Ling F."/>
            <person name="Zhang R."/>
            <person name="Shi X.-G."/>
            <person name="Ren J.-P."/>
            <person name="Chen E.-F."/>
            <person name="Sun J.-M."/>
        </authorList>
    </citation>
    <scope>NUCLEOTIDE SEQUENCE</scope>
    <source>
        <strain evidence="5">Adult_tree_wgs_1</strain>
        <tissue evidence="5">Leaves</tissue>
    </source>
</reference>
<accession>A0A834FW90</accession>
<dbReference type="GO" id="GO:0008289">
    <property type="term" value="F:lipid binding"/>
    <property type="evidence" value="ECO:0007669"/>
    <property type="project" value="UniProtKB-KW"/>
</dbReference>
<dbReference type="PANTHER" id="PTHR33214:SF69">
    <property type="entry name" value="BIFUNCTIONAL INHIBITOR_LIPID-TRANSFER PROTEIN_SEED STORAGE 2S ALBUMIN SUPERFAMILY PROTEIN"/>
    <property type="match status" value="1"/>
</dbReference>
<dbReference type="Proteomes" id="UP000626092">
    <property type="component" value="Unassembled WGS sequence"/>
</dbReference>
<feature type="domain" description="Bifunctional inhibitor/plant lipid transfer protein/seed storage helical" evidence="4">
    <location>
        <begin position="29"/>
        <end position="94"/>
    </location>
</feature>
<proteinExistence type="predicted"/>
<dbReference type="InterPro" id="IPR016140">
    <property type="entry name" value="Bifunc_inhib/LTP/seed_store"/>
</dbReference>
<comment type="caution">
    <text evidence="5">The sequence shown here is derived from an EMBL/GenBank/DDBJ whole genome shotgun (WGS) entry which is preliminary data.</text>
</comment>
<feature type="chain" id="PRO_5032794932" description="Bifunctional inhibitor/plant lipid transfer protein/seed storage helical domain-containing protein" evidence="3">
    <location>
        <begin position="27"/>
        <end position="94"/>
    </location>
</feature>
<dbReference type="SMART" id="SM00499">
    <property type="entry name" value="AAI"/>
    <property type="match status" value="1"/>
</dbReference>
<dbReference type="Gene3D" id="1.10.110.10">
    <property type="entry name" value="Plant lipid-transfer and hydrophobic proteins"/>
    <property type="match status" value="1"/>
</dbReference>